<proteinExistence type="predicted"/>
<evidence type="ECO:0000313" key="1">
    <source>
        <dbReference type="EMBL" id="MBE7525834.1"/>
    </source>
</evidence>
<accession>A0A928Y762</accession>
<dbReference type="AlphaFoldDB" id="A0A928Y762"/>
<comment type="caution">
    <text evidence="1">The sequence shown here is derived from an EMBL/GenBank/DDBJ whole genome shotgun (WGS) entry which is preliminary data.</text>
</comment>
<protein>
    <submittedName>
        <fullName evidence="1">Uncharacterized protein</fullName>
    </submittedName>
</protein>
<reference evidence="1" key="1">
    <citation type="submission" date="2020-05" db="EMBL/GenBank/DDBJ databases">
        <title>High-Quality Genomes of Partial-Nitritation/Anammox System by Hierarchical Clustering Based Hybrid Assembly.</title>
        <authorList>
            <person name="Liu L."/>
            <person name="Wang Y."/>
            <person name="Che Y."/>
            <person name="Chen Y."/>
            <person name="Xia Y."/>
            <person name="Luo R."/>
            <person name="Cheng S.H."/>
            <person name="Zheng C."/>
            <person name="Zhang T."/>
        </authorList>
    </citation>
    <scope>NUCLEOTIDE SEQUENCE</scope>
    <source>
        <strain evidence="1">H1_PAT1</strain>
    </source>
</reference>
<gene>
    <name evidence="1" type="ORF">HS096_05975</name>
</gene>
<organism evidence="1 2">
    <name type="scientific">candidate division WWE3 bacterium</name>
    <dbReference type="NCBI Taxonomy" id="2053526"/>
    <lineage>
        <taxon>Bacteria</taxon>
        <taxon>Katanobacteria</taxon>
    </lineage>
</organism>
<dbReference type="EMBL" id="JABTTY010000002">
    <property type="protein sequence ID" value="MBE7525834.1"/>
    <property type="molecule type" value="Genomic_DNA"/>
</dbReference>
<evidence type="ECO:0000313" key="2">
    <source>
        <dbReference type="Proteomes" id="UP000710385"/>
    </source>
</evidence>
<dbReference type="Proteomes" id="UP000710385">
    <property type="component" value="Unassembled WGS sequence"/>
</dbReference>
<name>A0A928Y762_UNCKA</name>
<sequence>MLNTDINYWIVGSMLGGTKKGDIFQECIERGYWYCWENPDEQELTPKIKEMRSKFGSISPGDRIAIKKQLGTGKNASFMEIRAIGVVNVVDTKEWRVYVDWLIPQRRDVKQEMKRRVPKKGPGGITSISGPYKNDLVNSEWLPQIFCI</sequence>